<dbReference type="GO" id="GO:0015074">
    <property type="term" value="P:DNA integration"/>
    <property type="evidence" value="ECO:0007669"/>
    <property type="project" value="InterPro"/>
</dbReference>
<keyword evidence="3" id="KW-1185">Reference proteome</keyword>
<dbReference type="PANTHER" id="PTHR37984">
    <property type="entry name" value="PROTEIN CBG26694"/>
    <property type="match status" value="1"/>
</dbReference>
<gene>
    <name evidence="2" type="ORF">DEA37_0006477</name>
</gene>
<dbReference type="PANTHER" id="PTHR37984:SF13">
    <property type="entry name" value="RIBONUCLEASE H"/>
    <property type="match status" value="1"/>
</dbReference>
<sequence length="254" mass="28631">HGSLRPHKNLACLEPPIDSSYPMLKKHFKPDNFVAFERAKFSVPSPSESQSVRDFVPQLQTQAAKCEYGAQLEDQPRDPVIADINSPELQQKLLMHHDQRLQIIRNICEQHKDKIIRSQFHKNSGTAHHVDAINPGIRVPKDRPIASTVAKWPEDFLTTSPSADFTQHALRKVFWGEGVRAALVNDNGTHFTVNSLGEWIKGLGCQHLFTALRHPQSNGLAGNFVRTLKSAIASLTSNSFVELDREVDRFLVQY</sequence>
<evidence type="ECO:0000313" key="3">
    <source>
        <dbReference type="Proteomes" id="UP000324629"/>
    </source>
</evidence>
<dbReference type="EMBL" id="QNGE01015609">
    <property type="protein sequence ID" value="KAA3670059.1"/>
    <property type="molecule type" value="Genomic_DNA"/>
</dbReference>
<dbReference type="InterPro" id="IPR001584">
    <property type="entry name" value="Integrase_cat-core"/>
</dbReference>
<dbReference type="SUPFAM" id="SSF53098">
    <property type="entry name" value="Ribonuclease H-like"/>
    <property type="match status" value="1"/>
</dbReference>
<dbReference type="InterPro" id="IPR012337">
    <property type="entry name" value="RNaseH-like_sf"/>
</dbReference>
<comment type="caution">
    <text evidence="2">The sequence shown here is derived from an EMBL/GenBank/DDBJ whole genome shotgun (WGS) entry which is preliminary data.</text>
</comment>
<name>A0A5J4N411_9TREM</name>
<dbReference type="Gene3D" id="3.30.420.10">
    <property type="entry name" value="Ribonuclease H-like superfamily/Ribonuclease H"/>
    <property type="match status" value="1"/>
</dbReference>
<feature type="domain" description="Integrase catalytic" evidence="1">
    <location>
        <begin position="157"/>
        <end position="254"/>
    </location>
</feature>
<reference evidence="2 3" key="1">
    <citation type="journal article" date="2019" name="Gigascience">
        <title>Whole-genome sequence of the oriental lung fluke Paragonimus westermani.</title>
        <authorList>
            <person name="Oey H."/>
            <person name="Zakrzewski M."/>
            <person name="Narain K."/>
            <person name="Devi K.R."/>
            <person name="Agatsuma T."/>
            <person name="Nawaratna S."/>
            <person name="Gobert G.N."/>
            <person name="Jones M.K."/>
            <person name="Ragan M.A."/>
            <person name="McManus D.P."/>
            <person name="Krause L."/>
        </authorList>
    </citation>
    <scope>NUCLEOTIDE SEQUENCE [LARGE SCALE GENOMIC DNA]</scope>
    <source>
        <strain evidence="2 3">IND2009</strain>
    </source>
</reference>
<accession>A0A5J4N411</accession>
<dbReference type="Proteomes" id="UP000324629">
    <property type="component" value="Unassembled WGS sequence"/>
</dbReference>
<evidence type="ECO:0000259" key="1">
    <source>
        <dbReference type="PROSITE" id="PS50994"/>
    </source>
</evidence>
<organism evidence="2 3">
    <name type="scientific">Paragonimus westermani</name>
    <dbReference type="NCBI Taxonomy" id="34504"/>
    <lineage>
        <taxon>Eukaryota</taxon>
        <taxon>Metazoa</taxon>
        <taxon>Spiralia</taxon>
        <taxon>Lophotrochozoa</taxon>
        <taxon>Platyhelminthes</taxon>
        <taxon>Trematoda</taxon>
        <taxon>Digenea</taxon>
        <taxon>Plagiorchiida</taxon>
        <taxon>Troglotremata</taxon>
        <taxon>Troglotrematidae</taxon>
        <taxon>Paragonimus</taxon>
    </lineage>
</organism>
<proteinExistence type="predicted"/>
<dbReference type="InterPro" id="IPR036397">
    <property type="entry name" value="RNaseH_sf"/>
</dbReference>
<dbReference type="AlphaFoldDB" id="A0A5J4N411"/>
<dbReference type="GO" id="GO:0003676">
    <property type="term" value="F:nucleic acid binding"/>
    <property type="evidence" value="ECO:0007669"/>
    <property type="project" value="InterPro"/>
</dbReference>
<dbReference type="InterPro" id="IPR050951">
    <property type="entry name" value="Retrovirus_Pol_polyprotein"/>
</dbReference>
<feature type="non-terminal residue" evidence="2">
    <location>
        <position position="1"/>
    </location>
</feature>
<dbReference type="PROSITE" id="PS50994">
    <property type="entry name" value="INTEGRASE"/>
    <property type="match status" value="1"/>
</dbReference>
<evidence type="ECO:0000313" key="2">
    <source>
        <dbReference type="EMBL" id="KAA3670059.1"/>
    </source>
</evidence>
<protein>
    <recommendedName>
        <fullName evidence="1">Integrase catalytic domain-containing protein</fullName>
    </recommendedName>
</protein>